<organism evidence="3 4">
    <name type="scientific">Furfurilactobacillus siliginis</name>
    <dbReference type="NCBI Taxonomy" id="348151"/>
    <lineage>
        <taxon>Bacteria</taxon>
        <taxon>Bacillati</taxon>
        <taxon>Bacillota</taxon>
        <taxon>Bacilli</taxon>
        <taxon>Lactobacillales</taxon>
        <taxon>Lactobacillaceae</taxon>
        <taxon>Furfurilactobacillus</taxon>
    </lineage>
</organism>
<feature type="transmembrane region" description="Helical" evidence="1">
    <location>
        <begin position="60"/>
        <end position="77"/>
    </location>
</feature>
<feature type="transmembrane region" description="Helical" evidence="1">
    <location>
        <begin position="122"/>
        <end position="142"/>
    </location>
</feature>
<keyword evidence="4" id="KW-1185">Reference proteome</keyword>
<feature type="transmembrane region" description="Helical" evidence="1">
    <location>
        <begin position="176"/>
        <end position="202"/>
    </location>
</feature>
<evidence type="ECO:0000313" key="5">
    <source>
        <dbReference type="Proteomes" id="UP000321429"/>
    </source>
</evidence>
<reference evidence="2 5" key="2">
    <citation type="submission" date="2019-07" db="EMBL/GenBank/DDBJ databases">
        <title>Whole genome shotgun sequence of Lactobacillus siliginis NBRC 101315.</title>
        <authorList>
            <person name="Hosoyama A."/>
            <person name="Uohara A."/>
            <person name="Ohji S."/>
            <person name="Ichikawa N."/>
        </authorList>
    </citation>
    <scope>NUCLEOTIDE SEQUENCE [LARGE SCALE GENOMIC DNA]</scope>
    <source>
        <strain evidence="2 5">NBRC 101315</strain>
    </source>
</reference>
<dbReference type="STRING" id="348151.IV55_GL001466"/>
<protein>
    <submittedName>
        <fullName evidence="2 3">Membrane protein</fullName>
    </submittedName>
</protein>
<name>A0A0R2L472_9LACO</name>
<keyword evidence="1" id="KW-1133">Transmembrane helix</keyword>
<dbReference type="AlphaFoldDB" id="A0A0R2L472"/>
<reference evidence="3 4" key="1">
    <citation type="journal article" date="2015" name="Genome Announc.">
        <title>Expanding the biotechnology potential of lactobacilli through comparative genomics of 213 strains and associated genera.</title>
        <authorList>
            <person name="Sun Z."/>
            <person name="Harris H.M."/>
            <person name="McCann A."/>
            <person name="Guo C."/>
            <person name="Argimon S."/>
            <person name="Zhang W."/>
            <person name="Yang X."/>
            <person name="Jeffery I.B."/>
            <person name="Cooney J.C."/>
            <person name="Kagawa T.F."/>
            <person name="Liu W."/>
            <person name="Song Y."/>
            <person name="Salvetti E."/>
            <person name="Wrobel A."/>
            <person name="Rasinkangas P."/>
            <person name="Parkhill J."/>
            <person name="Rea M.C."/>
            <person name="O'Sullivan O."/>
            <person name="Ritari J."/>
            <person name="Douillard F.P."/>
            <person name="Paul Ross R."/>
            <person name="Yang R."/>
            <person name="Briner A.E."/>
            <person name="Felis G.E."/>
            <person name="de Vos W.M."/>
            <person name="Barrangou R."/>
            <person name="Klaenhammer T.R."/>
            <person name="Caufield P.W."/>
            <person name="Cui Y."/>
            <person name="Zhang H."/>
            <person name="O'Toole P.W."/>
        </authorList>
    </citation>
    <scope>NUCLEOTIDE SEQUENCE [LARGE SCALE GENOMIC DNA]</scope>
    <source>
        <strain evidence="3 4">DSM 22696</strain>
    </source>
</reference>
<dbReference type="Proteomes" id="UP000321429">
    <property type="component" value="Unassembled WGS sequence"/>
</dbReference>
<sequence>MKTNRELKQQAKDLLRGHWGKAVGLNIIPLLLGVLANLVTPRGQEAIQNASYWRLVSPNLVIVMLSWAVVAGVNYTLLDWVRTPGRPLHPTTDSTRVLASTTVFPIIVLALLSYLLTMLGLILLIIPGVIVSLMLAQTVYIYKDLHTDKPQVSLWQGITQSLSLSEHMMRGHKWELFVLQLSFIGWFILGGLSFGIGLIWILPYYNTTMAAYYDALEEQSDVEVIL</sequence>
<feature type="transmembrane region" description="Helical" evidence="1">
    <location>
        <begin position="97"/>
        <end position="116"/>
    </location>
</feature>
<gene>
    <name evidence="3" type="ORF">IV55_GL001466</name>
    <name evidence="2" type="ORF">LSI01_19470</name>
</gene>
<evidence type="ECO:0000313" key="2">
    <source>
        <dbReference type="EMBL" id="GEK29636.1"/>
    </source>
</evidence>
<accession>A0A0R2L472</accession>
<dbReference type="EMBL" id="JQCB01000004">
    <property type="protein sequence ID" value="KRN96491.1"/>
    <property type="molecule type" value="Genomic_DNA"/>
</dbReference>
<dbReference type="PANTHER" id="PTHR40076">
    <property type="entry name" value="MEMBRANE PROTEIN-RELATED"/>
    <property type="match status" value="1"/>
</dbReference>
<dbReference type="OrthoDB" id="9784844at2"/>
<evidence type="ECO:0000313" key="3">
    <source>
        <dbReference type="EMBL" id="KRN96491.1"/>
    </source>
</evidence>
<dbReference type="PANTHER" id="PTHR40076:SF1">
    <property type="entry name" value="MEMBRANE PROTEIN"/>
    <property type="match status" value="1"/>
</dbReference>
<keyword evidence="1" id="KW-0812">Transmembrane</keyword>
<comment type="caution">
    <text evidence="3">The sequence shown here is derived from an EMBL/GenBank/DDBJ whole genome shotgun (WGS) entry which is preliminary data.</text>
</comment>
<dbReference type="PATRIC" id="fig|348151.3.peg.1506"/>
<dbReference type="EMBL" id="BJUD01000085">
    <property type="protein sequence ID" value="GEK29636.1"/>
    <property type="molecule type" value="Genomic_DNA"/>
</dbReference>
<dbReference type="InterPro" id="IPR010380">
    <property type="entry name" value="DUF975"/>
</dbReference>
<dbReference type="RefSeq" id="WP_057809795.1">
    <property type="nucleotide sequence ID" value="NZ_BJUD01000085.1"/>
</dbReference>
<dbReference type="Pfam" id="PF06161">
    <property type="entry name" value="DUF975"/>
    <property type="match status" value="1"/>
</dbReference>
<evidence type="ECO:0000256" key="1">
    <source>
        <dbReference type="SAM" id="Phobius"/>
    </source>
</evidence>
<dbReference type="Proteomes" id="UP000051139">
    <property type="component" value="Unassembled WGS sequence"/>
</dbReference>
<proteinExistence type="predicted"/>
<evidence type="ECO:0000313" key="4">
    <source>
        <dbReference type="Proteomes" id="UP000051139"/>
    </source>
</evidence>
<keyword evidence="1" id="KW-0472">Membrane</keyword>